<protein>
    <submittedName>
        <fullName evidence="3">Uncharacterized protein</fullName>
    </submittedName>
</protein>
<feature type="region of interest" description="Disordered" evidence="1">
    <location>
        <begin position="65"/>
        <end position="105"/>
    </location>
</feature>
<feature type="signal peptide" evidence="2">
    <location>
        <begin position="1"/>
        <end position="18"/>
    </location>
</feature>
<evidence type="ECO:0000313" key="4">
    <source>
        <dbReference type="Proteomes" id="UP000800093"/>
    </source>
</evidence>
<reference evidence="4" key="1">
    <citation type="journal article" date="2020" name="Stud. Mycol.">
        <title>101 Dothideomycetes genomes: A test case for predicting lifestyles and emergence of pathogens.</title>
        <authorList>
            <person name="Haridas S."/>
            <person name="Albert R."/>
            <person name="Binder M."/>
            <person name="Bloem J."/>
            <person name="LaButti K."/>
            <person name="Salamov A."/>
            <person name="Andreopoulos B."/>
            <person name="Baker S."/>
            <person name="Barry K."/>
            <person name="Bills G."/>
            <person name="Bluhm B."/>
            <person name="Cannon C."/>
            <person name="Castanera R."/>
            <person name="Culley D."/>
            <person name="Daum C."/>
            <person name="Ezra D."/>
            <person name="Gonzalez J."/>
            <person name="Henrissat B."/>
            <person name="Kuo A."/>
            <person name="Liang C."/>
            <person name="Lipzen A."/>
            <person name="Lutzoni F."/>
            <person name="Magnuson J."/>
            <person name="Mondo S."/>
            <person name="Nolan M."/>
            <person name="Ohm R."/>
            <person name="Pangilinan J."/>
            <person name="Park H.-J."/>
            <person name="Ramirez L."/>
            <person name="Alfaro M."/>
            <person name="Sun H."/>
            <person name="Tritt A."/>
            <person name="Yoshinaga Y."/>
            <person name="Zwiers L.-H."/>
            <person name="Turgeon B."/>
            <person name="Goodwin S."/>
            <person name="Spatafora J."/>
            <person name="Crous P."/>
            <person name="Grigoriev I."/>
        </authorList>
    </citation>
    <scope>NUCLEOTIDE SEQUENCE [LARGE SCALE GENOMIC DNA]</scope>
    <source>
        <strain evidence="4">CBS 304.66</strain>
    </source>
</reference>
<gene>
    <name evidence="3" type="ORF">CC78DRAFT_532971</name>
</gene>
<sequence length="137" mass="14222">MRRAGLLLVLSLMAGVLAHHHEESSSVYTGPMFNPTEAIVFSDTYTLMYSSTSSTIKVISTTSIVHSSSATRTPISSSDVEEPSDNSTPTTPSATSSSELSPTVSAPAQVTSNAAYVKYPEMFGAAAGALVAGLVFV</sequence>
<comment type="caution">
    <text evidence="3">The sequence shown here is derived from an EMBL/GenBank/DDBJ whole genome shotgun (WGS) entry which is preliminary data.</text>
</comment>
<dbReference type="EMBL" id="ML986613">
    <property type="protein sequence ID" value="KAF2264860.1"/>
    <property type="molecule type" value="Genomic_DNA"/>
</dbReference>
<accession>A0A9P4KAG7</accession>
<organism evidence="3 4">
    <name type="scientific">Lojkania enalia</name>
    <dbReference type="NCBI Taxonomy" id="147567"/>
    <lineage>
        <taxon>Eukaryota</taxon>
        <taxon>Fungi</taxon>
        <taxon>Dikarya</taxon>
        <taxon>Ascomycota</taxon>
        <taxon>Pezizomycotina</taxon>
        <taxon>Dothideomycetes</taxon>
        <taxon>Pleosporomycetidae</taxon>
        <taxon>Pleosporales</taxon>
        <taxon>Pleosporales incertae sedis</taxon>
        <taxon>Lojkania</taxon>
    </lineage>
</organism>
<evidence type="ECO:0000256" key="2">
    <source>
        <dbReference type="SAM" id="SignalP"/>
    </source>
</evidence>
<feature type="compositionally biased region" description="Low complexity" evidence="1">
    <location>
        <begin position="85"/>
        <end position="105"/>
    </location>
</feature>
<evidence type="ECO:0000256" key="1">
    <source>
        <dbReference type="SAM" id="MobiDB-lite"/>
    </source>
</evidence>
<feature type="chain" id="PRO_5040302193" evidence="2">
    <location>
        <begin position="19"/>
        <end position="137"/>
    </location>
</feature>
<dbReference type="Proteomes" id="UP000800093">
    <property type="component" value="Unassembled WGS sequence"/>
</dbReference>
<feature type="compositionally biased region" description="Low complexity" evidence="1">
    <location>
        <begin position="65"/>
        <end position="78"/>
    </location>
</feature>
<proteinExistence type="predicted"/>
<keyword evidence="2" id="KW-0732">Signal</keyword>
<name>A0A9P4KAG7_9PLEO</name>
<evidence type="ECO:0000313" key="3">
    <source>
        <dbReference type="EMBL" id="KAF2264860.1"/>
    </source>
</evidence>
<keyword evidence="4" id="KW-1185">Reference proteome</keyword>
<dbReference type="AlphaFoldDB" id="A0A9P4KAG7"/>